<protein>
    <recommendedName>
        <fullName evidence="2">Cyanovirin-N domain-containing protein</fullName>
    </recommendedName>
</protein>
<dbReference type="OrthoDB" id="2947935at2759"/>
<evidence type="ECO:0000259" key="2">
    <source>
        <dbReference type="SMART" id="SM01111"/>
    </source>
</evidence>
<dbReference type="InterPro" id="IPR036673">
    <property type="entry name" value="Cyanovirin-N_sf"/>
</dbReference>
<dbReference type="EMBL" id="LKCW01000033">
    <property type="protein sequence ID" value="KPM43458.1"/>
    <property type="molecule type" value="Genomic_DNA"/>
</dbReference>
<feature type="domain" description="Cyanovirin-N" evidence="2">
    <location>
        <begin position="81"/>
        <end position="180"/>
    </location>
</feature>
<organism evidence="3 4">
    <name type="scientific">Neonectria ditissima</name>
    <dbReference type="NCBI Taxonomy" id="78410"/>
    <lineage>
        <taxon>Eukaryota</taxon>
        <taxon>Fungi</taxon>
        <taxon>Dikarya</taxon>
        <taxon>Ascomycota</taxon>
        <taxon>Pezizomycotina</taxon>
        <taxon>Sordariomycetes</taxon>
        <taxon>Hypocreomycetidae</taxon>
        <taxon>Hypocreales</taxon>
        <taxon>Nectriaceae</taxon>
        <taxon>Neonectria</taxon>
    </lineage>
</organism>
<evidence type="ECO:0000256" key="1">
    <source>
        <dbReference type="SAM" id="SignalP"/>
    </source>
</evidence>
<comment type="caution">
    <text evidence="3">The sequence shown here is derived from an EMBL/GenBank/DDBJ whole genome shotgun (WGS) entry which is preliminary data.</text>
</comment>
<dbReference type="SMART" id="SM01111">
    <property type="entry name" value="CVNH"/>
    <property type="match status" value="1"/>
</dbReference>
<gene>
    <name evidence="3" type="ORF">AK830_g3094</name>
</gene>
<evidence type="ECO:0000313" key="4">
    <source>
        <dbReference type="Proteomes" id="UP000050424"/>
    </source>
</evidence>
<keyword evidence="4" id="KW-1185">Reference proteome</keyword>
<dbReference type="InterPro" id="IPR011058">
    <property type="entry name" value="Cyanovirin-N"/>
</dbReference>
<dbReference type="SUPFAM" id="SSF51322">
    <property type="entry name" value="Cyanovirin-N"/>
    <property type="match status" value="1"/>
</dbReference>
<dbReference type="Gene3D" id="2.30.60.10">
    <property type="entry name" value="Cyanovirin-N"/>
    <property type="match status" value="1"/>
</dbReference>
<dbReference type="Proteomes" id="UP000050424">
    <property type="component" value="Unassembled WGS sequence"/>
</dbReference>
<sequence>MHILIIPIIAAAIGTFANPLTPPDEPSRDVGSAQDIDLTANTTHELLERGKGGYVGSCTDIRYYLGTQDMKVYELSESSPGFVIGKKPFMESPVLVARCPNLSGQTKCSVLELGDCMANREGQLQPSKNGNWHETCTQCRFVDDGKYFYCRCYTGKGKDLKETTVNLNNFISNWDGSLMCFGNKGTPKYCPYGPSFEILNYGSSPYPYDHWGKPEE</sequence>
<feature type="chain" id="PRO_5006136087" description="Cyanovirin-N domain-containing protein" evidence="1">
    <location>
        <begin position="18"/>
        <end position="216"/>
    </location>
</feature>
<accession>A0A0P7BQ20</accession>
<name>A0A0P7BQ20_9HYPO</name>
<dbReference type="AlphaFoldDB" id="A0A0P7BQ20"/>
<feature type="signal peptide" evidence="1">
    <location>
        <begin position="1"/>
        <end position="17"/>
    </location>
</feature>
<dbReference type="STRING" id="78410.A0A0P7BQ20"/>
<proteinExistence type="predicted"/>
<dbReference type="Pfam" id="PF08881">
    <property type="entry name" value="CVNH"/>
    <property type="match status" value="1"/>
</dbReference>
<keyword evidence="1" id="KW-0732">Signal</keyword>
<reference evidence="3 4" key="1">
    <citation type="submission" date="2015-09" db="EMBL/GenBank/DDBJ databases">
        <title>Draft genome of a European isolate of the apple canker pathogen Neonectria ditissima.</title>
        <authorList>
            <person name="Gomez-Cortecero A."/>
            <person name="Harrison R.J."/>
            <person name="Armitage A.D."/>
        </authorList>
    </citation>
    <scope>NUCLEOTIDE SEQUENCE [LARGE SCALE GENOMIC DNA]</scope>
    <source>
        <strain evidence="3 4">R09/05</strain>
    </source>
</reference>
<evidence type="ECO:0000313" key="3">
    <source>
        <dbReference type="EMBL" id="KPM43458.1"/>
    </source>
</evidence>